<dbReference type="PANTHER" id="PTHR42942:SF1">
    <property type="entry name" value="ALKYLTRANSFERASE-LIKE PROTEIN 1"/>
    <property type="match status" value="1"/>
</dbReference>
<evidence type="ECO:0000313" key="4">
    <source>
        <dbReference type="Proteomes" id="UP000682739"/>
    </source>
</evidence>
<feature type="domain" description="Methylated-DNA-[protein]-cysteine S-methyltransferase DNA binding" evidence="2">
    <location>
        <begin position="7"/>
        <end position="91"/>
    </location>
</feature>
<dbReference type="EMBL" id="CP072110">
    <property type="protein sequence ID" value="QTH62987.1"/>
    <property type="molecule type" value="Genomic_DNA"/>
</dbReference>
<evidence type="ECO:0000259" key="2">
    <source>
        <dbReference type="Pfam" id="PF01035"/>
    </source>
</evidence>
<dbReference type="InterPro" id="IPR052520">
    <property type="entry name" value="ATL_DNA_repair"/>
</dbReference>
<dbReference type="InterPro" id="IPR036217">
    <property type="entry name" value="MethylDNA_cys_MeTrfase_DNAb"/>
</dbReference>
<dbReference type="GO" id="GO:0006281">
    <property type="term" value="P:DNA repair"/>
    <property type="evidence" value="ECO:0007669"/>
    <property type="project" value="InterPro"/>
</dbReference>
<evidence type="ECO:0000313" key="3">
    <source>
        <dbReference type="EMBL" id="QTH62987.1"/>
    </source>
</evidence>
<dbReference type="AlphaFoldDB" id="A0A975D9G0"/>
<dbReference type="PANTHER" id="PTHR42942">
    <property type="entry name" value="6-O-METHYLGUANINE DNA METHYLTRANSFERASE"/>
    <property type="match status" value="1"/>
</dbReference>
<keyword evidence="4" id="KW-1185">Reference proteome</keyword>
<dbReference type="InterPro" id="IPR036388">
    <property type="entry name" value="WH-like_DNA-bd_sf"/>
</dbReference>
<proteinExistence type="predicted"/>
<dbReference type="GO" id="GO:0003824">
    <property type="term" value="F:catalytic activity"/>
    <property type="evidence" value="ECO:0007669"/>
    <property type="project" value="InterPro"/>
</dbReference>
<reference evidence="3" key="1">
    <citation type="submission" date="2021-03" db="EMBL/GenBank/DDBJ databases">
        <title>Description of Psychrosphaera ytuae sp. nov. isolated from deep sea sediment of South China Sea.</title>
        <authorList>
            <person name="Zhang J."/>
            <person name="Xu X.-D."/>
        </authorList>
    </citation>
    <scope>NUCLEOTIDE SEQUENCE</scope>
    <source>
        <strain evidence="3">MTZ26</strain>
    </source>
</reference>
<keyword evidence="1" id="KW-0227">DNA damage</keyword>
<dbReference type="SUPFAM" id="SSF46767">
    <property type="entry name" value="Methylated DNA-protein cysteine methyltransferase, C-terminal domain"/>
    <property type="match status" value="1"/>
</dbReference>
<dbReference type="KEGG" id="psym:J1N51_09485"/>
<sequence>MELNPHYLKIWKTVQAIPEGKVSSYGQIADLAGLPGRSRLVGKCLGYIPENGVDGFPVPWYRVIRSSGEIAFESGSEKYQEQRSCLLQEGVTVKGRRVSMKEFQWQPDLSELLFKLVN</sequence>
<accession>A0A975D9G0</accession>
<name>A0A975D9G0_9GAMM</name>
<protein>
    <submittedName>
        <fullName evidence="3">MGMT family protein</fullName>
    </submittedName>
</protein>
<dbReference type="CDD" id="cd06445">
    <property type="entry name" value="ATase"/>
    <property type="match status" value="1"/>
</dbReference>
<dbReference type="RefSeq" id="WP_208830743.1">
    <property type="nucleotide sequence ID" value="NZ_CP072110.1"/>
</dbReference>
<dbReference type="Pfam" id="PF01035">
    <property type="entry name" value="DNA_binding_1"/>
    <property type="match status" value="1"/>
</dbReference>
<gene>
    <name evidence="3" type="ORF">J1N51_09485</name>
</gene>
<dbReference type="Proteomes" id="UP000682739">
    <property type="component" value="Chromosome"/>
</dbReference>
<dbReference type="InterPro" id="IPR014048">
    <property type="entry name" value="MethylDNA_cys_MeTrfase_DNA-bd"/>
</dbReference>
<organism evidence="3 4">
    <name type="scientific">Psychrosphaera ytuae</name>
    <dbReference type="NCBI Taxonomy" id="2820710"/>
    <lineage>
        <taxon>Bacteria</taxon>
        <taxon>Pseudomonadati</taxon>
        <taxon>Pseudomonadota</taxon>
        <taxon>Gammaproteobacteria</taxon>
        <taxon>Alteromonadales</taxon>
        <taxon>Pseudoalteromonadaceae</taxon>
        <taxon>Psychrosphaera</taxon>
    </lineage>
</organism>
<dbReference type="Gene3D" id="1.10.10.10">
    <property type="entry name" value="Winged helix-like DNA-binding domain superfamily/Winged helix DNA-binding domain"/>
    <property type="match status" value="1"/>
</dbReference>
<evidence type="ECO:0000256" key="1">
    <source>
        <dbReference type="ARBA" id="ARBA00022763"/>
    </source>
</evidence>